<reference evidence="1 2" key="2">
    <citation type="journal article" date="2012" name="PLoS Pathog.">
        <title>Diverse lifestyles and strategies of plant pathogenesis encoded in the genomes of eighteen Dothideomycetes fungi.</title>
        <authorList>
            <person name="Ohm R.A."/>
            <person name="Feau N."/>
            <person name="Henrissat B."/>
            <person name="Schoch C.L."/>
            <person name="Horwitz B.A."/>
            <person name="Barry K.W."/>
            <person name="Condon B.J."/>
            <person name="Copeland A.C."/>
            <person name="Dhillon B."/>
            <person name="Glaser F."/>
            <person name="Hesse C.N."/>
            <person name="Kosti I."/>
            <person name="LaButti K."/>
            <person name="Lindquist E.A."/>
            <person name="Lucas S."/>
            <person name="Salamov A.A."/>
            <person name="Bradshaw R.E."/>
            <person name="Ciuffetti L."/>
            <person name="Hamelin R.C."/>
            <person name="Kema G.H.J."/>
            <person name="Lawrence C."/>
            <person name="Scott J.A."/>
            <person name="Spatafora J.W."/>
            <person name="Turgeon B.G."/>
            <person name="de Wit P.J.G.M."/>
            <person name="Zhong S."/>
            <person name="Goodwin S.B."/>
            <person name="Grigoriev I.V."/>
        </authorList>
    </citation>
    <scope>NUCLEOTIDE SEQUENCE [LARGE SCALE GENOMIC DNA]</scope>
    <source>
        <strain evidence="2">NZE10 / CBS 128990</strain>
    </source>
</reference>
<dbReference type="AlphaFoldDB" id="N1PSV3"/>
<proteinExistence type="predicted"/>
<keyword evidence="2" id="KW-1185">Reference proteome</keyword>
<evidence type="ECO:0000313" key="2">
    <source>
        <dbReference type="Proteomes" id="UP000016933"/>
    </source>
</evidence>
<protein>
    <submittedName>
        <fullName evidence="1">Uncharacterized protein</fullName>
    </submittedName>
</protein>
<dbReference type="EMBL" id="KB446538">
    <property type="protein sequence ID" value="EME45494.1"/>
    <property type="molecule type" value="Genomic_DNA"/>
</dbReference>
<evidence type="ECO:0000313" key="1">
    <source>
        <dbReference type="EMBL" id="EME45494.1"/>
    </source>
</evidence>
<organism evidence="1 2">
    <name type="scientific">Dothistroma septosporum (strain NZE10 / CBS 128990)</name>
    <name type="common">Red band needle blight fungus</name>
    <name type="synonym">Mycosphaerella pini</name>
    <dbReference type="NCBI Taxonomy" id="675120"/>
    <lineage>
        <taxon>Eukaryota</taxon>
        <taxon>Fungi</taxon>
        <taxon>Dikarya</taxon>
        <taxon>Ascomycota</taxon>
        <taxon>Pezizomycotina</taxon>
        <taxon>Dothideomycetes</taxon>
        <taxon>Dothideomycetidae</taxon>
        <taxon>Mycosphaerellales</taxon>
        <taxon>Mycosphaerellaceae</taxon>
        <taxon>Dothistroma</taxon>
    </lineage>
</organism>
<sequence length="54" mass="5837">MLTVDRRNGGLVTLQLSLHYLGIYGSTLGEKSVVSVKRAGKEQSCLSSQHFGIT</sequence>
<accession>N1PSV3</accession>
<dbReference type="Proteomes" id="UP000016933">
    <property type="component" value="Unassembled WGS sequence"/>
</dbReference>
<dbReference type="HOGENOM" id="CLU_3050294_0_0_1"/>
<reference evidence="2" key="1">
    <citation type="journal article" date="2012" name="PLoS Genet.">
        <title>The genomes of the fungal plant pathogens Cladosporium fulvum and Dothistroma septosporum reveal adaptation to different hosts and lifestyles but also signatures of common ancestry.</title>
        <authorList>
            <person name="de Wit P.J.G.M."/>
            <person name="van der Burgt A."/>
            <person name="Oekmen B."/>
            <person name="Stergiopoulos I."/>
            <person name="Abd-Elsalam K.A."/>
            <person name="Aerts A.L."/>
            <person name="Bahkali A.H."/>
            <person name="Beenen H.G."/>
            <person name="Chettri P."/>
            <person name="Cox M.P."/>
            <person name="Datema E."/>
            <person name="de Vries R.P."/>
            <person name="Dhillon B."/>
            <person name="Ganley A.R."/>
            <person name="Griffiths S.A."/>
            <person name="Guo Y."/>
            <person name="Hamelin R.C."/>
            <person name="Henrissat B."/>
            <person name="Kabir M.S."/>
            <person name="Jashni M.K."/>
            <person name="Kema G."/>
            <person name="Klaubauf S."/>
            <person name="Lapidus A."/>
            <person name="Levasseur A."/>
            <person name="Lindquist E."/>
            <person name="Mehrabi R."/>
            <person name="Ohm R.A."/>
            <person name="Owen T.J."/>
            <person name="Salamov A."/>
            <person name="Schwelm A."/>
            <person name="Schijlen E."/>
            <person name="Sun H."/>
            <person name="van den Burg H.A."/>
            <person name="van Ham R.C.H.J."/>
            <person name="Zhang S."/>
            <person name="Goodwin S.B."/>
            <person name="Grigoriev I.V."/>
            <person name="Collemare J."/>
            <person name="Bradshaw R.E."/>
        </authorList>
    </citation>
    <scope>NUCLEOTIDE SEQUENCE [LARGE SCALE GENOMIC DNA]</scope>
    <source>
        <strain evidence="2">NZE10 / CBS 128990</strain>
    </source>
</reference>
<name>N1PSV3_DOTSN</name>
<gene>
    <name evidence="1" type="ORF">DOTSEDRAFT_71264</name>
</gene>